<sequence length="52" mass="5669">MAVTLQGVDMVDKLKCVDRTSGLYGLSALSYPPIRAPKYKSSSLCYSDQLPT</sequence>
<gene>
    <name evidence="1" type="ORF">BS47DRAFT_1349863</name>
</gene>
<protein>
    <submittedName>
        <fullName evidence="1">Uncharacterized protein</fullName>
    </submittedName>
</protein>
<dbReference type="EMBL" id="MU129047">
    <property type="protein sequence ID" value="KAF9508904.1"/>
    <property type="molecule type" value="Genomic_DNA"/>
</dbReference>
<proteinExistence type="predicted"/>
<evidence type="ECO:0000313" key="1">
    <source>
        <dbReference type="EMBL" id="KAF9508904.1"/>
    </source>
</evidence>
<dbReference type="Proteomes" id="UP000886523">
    <property type="component" value="Unassembled WGS sequence"/>
</dbReference>
<keyword evidence="2" id="KW-1185">Reference proteome</keyword>
<evidence type="ECO:0000313" key="2">
    <source>
        <dbReference type="Proteomes" id="UP000886523"/>
    </source>
</evidence>
<reference evidence="1" key="1">
    <citation type="journal article" date="2020" name="Nat. Commun.">
        <title>Large-scale genome sequencing of mycorrhizal fungi provides insights into the early evolution of symbiotic traits.</title>
        <authorList>
            <person name="Miyauchi S."/>
            <person name="Kiss E."/>
            <person name="Kuo A."/>
            <person name="Drula E."/>
            <person name="Kohler A."/>
            <person name="Sanchez-Garcia M."/>
            <person name="Morin E."/>
            <person name="Andreopoulos B."/>
            <person name="Barry K.W."/>
            <person name="Bonito G."/>
            <person name="Buee M."/>
            <person name="Carver A."/>
            <person name="Chen C."/>
            <person name="Cichocki N."/>
            <person name="Clum A."/>
            <person name="Culley D."/>
            <person name="Crous P.W."/>
            <person name="Fauchery L."/>
            <person name="Girlanda M."/>
            <person name="Hayes R.D."/>
            <person name="Keri Z."/>
            <person name="LaButti K."/>
            <person name="Lipzen A."/>
            <person name="Lombard V."/>
            <person name="Magnuson J."/>
            <person name="Maillard F."/>
            <person name="Murat C."/>
            <person name="Nolan M."/>
            <person name="Ohm R.A."/>
            <person name="Pangilinan J."/>
            <person name="Pereira M.F."/>
            <person name="Perotto S."/>
            <person name="Peter M."/>
            <person name="Pfister S."/>
            <person name="Riley R."/>
            <person name="Sitrit Y."/>
            <person name="Stielow J.B."/>
            <person name="Szollosi G."/>
            <person name="Zifcakova L."/>
            <person name="Stursova M."/>
            <person name="Spatafora J.W."/>
            <person name="Tedersoo L."/>
            <person name="Vaario L.M."/>
            <person name="Yamada A."/>
            <person name="Yan M."/>
            <person name="Wang P."/>
            <person name="Xu J."/>
            <person name="Bruns T."/>
            <person name="Baldrian P."/>
            <person name="Vilgalys R."/>
            <person name="Dunand C."/>
            <person name="Henrissat B."/>
            <person name="Grigoriev I.V."/>
            <person name="Hibbett D."/>
            <person name="Nagy L.G."/>
            <person name="Martin F.M."/>
        </authorList>
    </citation>
    <scope>NUCLEOTIDE SEQUENCE</scope>
    <source>
        <strain evidence="1">UP504</strain>
    </source>
</reference>
<accession>A0A9P6ANW4</accession>
<dbReference type="AlphaFoldDB" id="A0A9P6ANW4"/>
<name>A0A9P6ANW4_9AGAM</name>
<comment type="caution">
    <text evidence="1">The sequence shown here is derived from an EMBL/GenBank/DDBJ whole genome shotgun (WGS) entry which is preliminary data.</text>
</comment>
<organism evidence="1 2">
    <name type="scientific">Hydnum rufescens UP504</name>
    <dbReference type="NCBI Taxonomy" id="1448309"/>
    <lineage>
        <taxon>Eukaryota</taxon>
        <taxon>Fungi</taxon>
        <taxon>Dikarya</taxon>
        <taxon>Basidiomycota</taxon>
        <taxon>Agaricomycotina</taxon>
        <taxon>Agaricomycetes</taxon>
        <taxon>Cantharellales</taxon>
        <taxon>Hydnaceae</taxon>
        <taxon>Hydnum</taxon>
    </lineage>
</organism>